<accession>A0ABS2NRM2</accession>
<name>A0ABS2NRM2_9FIRM</name>
<proteinExistence type="predicted"/>
<sequence>MDNVYQEFSTDTNAKNIDELMVLILSAKMIEEDE</sequence>
<organism evidence="1 2">
    <name type="scientific">Alkaliphilus hydrothermalis</name>
    <dbReference type="NCBI Taxonomy" id="1482730"/>
    <lineage>
        <taxon>Bacteria</taxon>
        <taxon>Bacillati</taxon>
        <taxon>Bacillota</taxon>
        <taxon>Clostridia</taxon>
        <taxon>Peptostreptococcales</taxon>
        <taxon>Natronincolaceae</taxon>
        <taxon>Alkaliphilus</taxon>
    </lineage>
</organism>
<reference evidence="1 2" key="1">
    <citation type="submission" date="2021-01" db="EMBL/GenBank/DDBJ databases">
        <title>Genomic Encyclopedia of Type Strains, Phase IV (KMG-IV): sequencing the most valuable type-strain genomes for metagenomic binning, comparative biology and taxonomic classification.</title>
        <authorList>
            <person name="Goeker M."/>
        </authorList>
    </citation>
    <scope>NUCLEOTIDE SEQUENCE [LARGE SCALE GENOMIC DNA]</scope>
    <source>
        <strain evidence="1 2">DSM 25890</strain>
    </source>
</reference>
<gene>
    <name evidence="1" type="ORF">JOC73_002192</name>
</gene>
<comment type="caution">
    <text evidence="1">The sequence shown here is derived from an EMBL/GenBank/DDBJ whole genome shotgun (WGS) entry which is preliminary data.</text>
</comment>
<keyword evidence="2" id="KW-1185">Reference proteome</keyword>
<protein>
    <submittedName>
        <fullName evidence="1">Uncharacterized protein</fullName>
    </submittedName>
</protein>
<dbReference type="Proteomes" id="UP001314796">
    <property type="component" value="Unassembled WGS sequence"/>
</dbReference>
<evidence type="ECO:0000313" key="2">
    <source>
        <dbReference type="Proteomes" id="UP001314796"/>
    </source>
</evidence>
<dbReference type="EMBL" id="JAFBEE010000015">
    <property type="protein sequence ID" value="MBM7615619.1"/>
    <property type="molecule type" value="Genomic_DNA"/>
</dbReference>
<evidence type="ECO:0000313" key="1">
    <source>
        <dbReference type="EMBL" id="MBM7615619.1"/>
    </source>
</evidence>